<accession>A0A8S1RQL3</accession>
<comment type="caution">
    <text evidence="2">The sequence shown here is derived from an EMBL/GenBank/DDBJ whole genome shotgun (WGS) entry which is preliminary data.</text>
</comment>
<dbReference type="Proteomes" id="UP000692954">
    <property type="component" value="Unassembled WGS sequence"/>
</dbReference>
<dbReference type="GO" id="GO:0003677">
    <property type="term" value="F:DNA binding"/>
    <property type="evidence" value="ECO:0007669"/>
    <property type="project" value="InterPro"/>
</dbReference>
<dbReference type="AlphaFoldDB" id="A0A8S1RQL3"/>
<keyword evidence="3" id="KW-1185">Reference proteome</keyword>
<name>A0A8S1RQL3_9CILI</name>
<sequence length="89" mass="10988">MRHNLGLINIGKQINRTEEQEYFLHIRSQLIESPYENKDIYIKNFESLMQTKLEGFQLDKAYFTKIKKYFEEQRLLRLNKFDEQKKQQK</sequence>
<organism evidence="2 3">
    <name type="scientific">Paramecium sonneborni</name>
    <dbReference type="NCBI Taxonomy" id="65129"/>
    <lineage>
        <taxon>Eukaryota</taxon>
        <taxon>Sar</taxon>
        <taxon>Alveolata</taxon>
        <taxon>Ciliophora</taxon>
        <taxon>Intramacronucleata</taxon>
        <taxon>Oligohymenophorea</taxon>
        <taxon>Peniculida</taxon>
        <taxon>Parameciidae</taxon>
        <taxon>Paramecium</taxon>
    </lineage>
</organism>
<evidence type="ECO:0000313" key="2">
    <source>
        <dbReference type="EMBL" id="CAD8129349.1"/>
    </source>
</evidence>
<evidence type="ECO:0000259" key="1">
    <source>
        <dbReference type="Pfam" id="PF02919"/>
    </source>
</evidence>
<dbReference type="Pfam" id="PF02919">
    <property type="entry name" value="Topoisom_I_N"/>
    <property type="match status" value="1"/>
</dbReference>
<dbReference type="GO" id="GO:0003917">
    <property type="term" value="F:DNA topoisomerase type I (single strand cut, ATP-independent) activity"/>
    <property type="evidence" value="ECO:0007669"/>
    <property type="project" value="InterPro"/>
</dbReference>
<dbReference type="InterPro" id="IPR008336">
    <property type="entry name" value="TopoI_DNA-bd_euk"/>
</dbReference>
<feature type="domain" description="DNA topoisomerase I DNA binding eukaryotic-type" evidence="1">
    <location>
        <begin position="2"/>
        <end position="89"/>
    </location>
</feature>
<protein>
    <recommendedName>
        <fullName evidence="1">DNA topoisomerase I DNA binding eukaryotic-type domain-containing protein</fullName>
    </recommendedName>
</protein>
<evidence type="ECO:0000313" key="3">
    <source>
        <dbReference type="Proteomes" id="UP000692954"/>
    </source>
</evidence>
<gene>
    <name evidence="2" type="ORF">PSON_ATCC_30995.1.T2170023</name>
</gene>
<reference evidence="2" key="1">
    <citation type="submission" date="2021-01" db="EMBL/GenBank/DDBJ databases">
        <authorList>
            <consortium name="Genoscope - CEA"/>
            <person name="William W."/>
        </authorList>
    </citation>
    <scope>NUCLEOTIDE SEQUENCE</scope>
</reference>
<proteinExistence type="predicted"/>
<dbReference type="EMBL" id="CAJJDN010000217">
    <property type="protein sequence ID" value="CAD8129349.1"/>
    <property type="molecule type" value="Genomic_DNA"/>
</dbReference>
<dbReference type="GO" id="GO:0006265">
    <property type="term" value="P:DNA topological change"/>
    <property type="evidence" value="ECO:0007669"/>
    <property type="project" value="InterPro"/>
</dbReference>
<dbReference type="OrthoDB" id="47179at2759"/>